<feature type="domain" description="Thioredoxin" evidence="6">
    <location>
        <begin position="231"/>
        <end position="375"/>
    </location>
</feature>
<sequence precursor="true">MPCWKRLVASVMLVLVVALATCSLRGEEVGDSLAGAARRLAEAERQIKSQEDYWSARERLAEQAMRLAEQDLESQEAEAVLQWVLASPRSSAVSLRASEYLAEHHGTSERTIEWLFNQQPRQWTPSLYDRLLRAKQPQELRVLLELSKALHDRELLVLSDQMKASTGGLGVYEERLGKSLVEQLRQLDDRKWMGEVIAAFKELAARHGERVVGGASIRDLADGAIFSMQHLRLGGTATGLAGKLLSDKEVDLSHYRGKVVLVDFWATWCAPCVSSVPQLKQLQAKYKESKFQLLGVSADEDQKALKMFIADQSIDWPTMVDGDGKLQKRWMALSLPTYFVLDEAHVVRYRGTNLAQAVQVIEAILGKDEVAQLVRLTLEALDKNGDQKIEQSELPADKQGIFATTDLDKDGFWSVDELTKFTKANMTASQVDASPRP</sequence>
<keyword evidence="2" id="KW-0201">Cytochrome c-type biogenesis</keyword>
<keyword evidence="5" id="KW-0732">Signal</keyword>
<gene>
    <name evidence="7" type="ordered locus">Psta_0670</name>
</gene>
<keyword evidence="3" id="KW-0676">Redox-active center</keyword>
<dbReference type="InterPro" id="IPR050553">
    <property type="entry name" value="Thioredoxin_ResA/DsbE_sf"/>
</dbReference>
<dbReference type="PROSITE" id="PS00194">
    <property type="entry name" value="THIOREDOXIN_1"/>
    <property type="match status" value="1"/>
</dbReference>
<dbReference type="InterPro" id="IPR011992">
    <property type="entry name" value="EF-hand-dom_pair"/>
</dbReference>
<keyword evidence="8" id="KW-1185">Reference proteome</keyword>
<dbReference type="InterPro" id="IPR017937">
    <property type="entry name" value="Thioredoxin_CS"/>
</dbReference>
<dbReference type="HOGENOM" id="CLU_626788_0_0_0"/>
<dbReference type="SUPFAM" id="SSF47473">
    <property type="entry name" value="EF-hand"/>
    <property type="match status" value="1"/>
</dbReference>
<dbReference type="Proteomes" id="UP000001887">
    <property type="component" value="Chromosome"/>
</dbReference>
<dbReference type="PROSITE" id="PS51352">
    <property type="entry name" value="THIOREDOXIN_2"/>
    <property type="match status" value="1"/>
</dbReference>
<dbReference type="InterPro" id="IPR013740">
    <property type="entry name" value="Redoxin"/>
</dbReference>
<organism evidence="7 8">
    <name type="scientific">Pirellula staleyi (strain ATCC 27377 / DSM 6068 / ICPB 4128)</name>
    <name type="common">Pirella staleyi</name>
    <dbReference type="NCBI Taxonomy" id="530564"/>
    <lineage>
        <taxon>Bacteria</taxon>
        <taxon>Pseudomonadati</taxon>
        <taxon>Planctomycetota</taxon>
        <taxon>Planctomycetia</taxon>
        <taxon>Pirellulales</taxon>
        <taxon>Pirellulaceae</taxon>
        <taxon>Pirellula</taxon>
    </lineage>
</organism>
<proteinExistence type="predicted"/>
<protein>
    <submittedName>
        <fullName evidence="7">Redoxin domain protein</fullName>
    </submittedName>
</protein>
<dbReference type="GO" id="GO:0030313">
    <property type="term" value="C:cell envelope"/>
    <property type="evidence" value="ECO:0007669"/>
    <property type="project" value="UniProtKB-SubCell"/>
</dbReference>
<feature type="chain" id="PRO_5003034624" evidence="5">
    <location>
        <begin position="21"/>
        <end position="437"/>
    </location>
</feature>
<dbReference type="STRING" id="530564.Psta_0670"/>
<evidence type="ECO:0000259" key="6">
    <source>
        <dbReference type="PROSITE" id="PS51352"/>
    </source>
</evidence>
<dbReference type="eggNOG" id="COG0526">
    <property type="taxonomic scope" value="Bacteria"/>
</dbReference>
<dbReference type="Gene3D" id="3.40.30.10">
    <property type="entry name" value="Glutaredoxin"/>
    <property type="match status" value="1"/>
</dbReference>
<name>D2R597_PIRSD</name>
<dbReference type="KEGG" id="psl:Psta_0670"/>
<keyword evidence="4" id="KW-0175">Coiled coil</keyword>
<accession>D2R597</accession>
<evidence type="ECO:0000313" key="7">
    <source>
        <dbReference type="EMBL" id="ADB15356.1"/>
    </source>
</evidence>
<dbReference type="CDD" id="cd02966">
    <property type="entry name" value="TlpA_like_family"/>
    <property type="match status" value="1"/>
</dbReference>
<reference evidence="7 8" key="1">
    <citation type="journal article" date="2009" name="Stand. Genomic Sci.">
        <title>Complete genome sequence of Pirellula staleyi type strain (ATCC 27377).</title>
        <authorList>
            <person name="Clum A."/>
            <person name="Tindall B.J."/>
            <person name="Sikorski J."/>
            <person name="Ivanova N."/>
            <person name="Mavrommatis K."/>
            <person name="Lucas S."/>
            <person name="Glavina del Rio T."/>
            <person name="Nolan M."/>
            <person name="Chen F."/>
            <person name="Tice H."/>
            <person name="Pitluck S."/>
            <person name="Cheng J.F."/>
            <person name="Chertkov O."/>
            <person name="Brettin T."/>
            <person name="Han C."/>
            <person name="Detter J.C."/>
            <person name="Kuske C."/>
            <person name="Bruce D."/>
            <person name="Goodwin L."/>
            <person name="Ovchinikova G."/>
            <person name="Pati A."/>
            <person name="Mikhailova N."/>
            <person name="Chen A."/>
            <person name="Palaniappan K."/>
            <person name="Land M."/>
            <person name="Hauser L."/>
            <person name="Chang Y.J."/>
            <person name="Jeffries C.D."/>
            <person name="Chain P."/>
            <person name="Rohde M."/>
            <person name="Goker M."/>
            <person name="Bristow J."/>
            <person name="Eisen J.A."/>
            <person name="Markowitz V."/>
            <person name="Hugenholtz P."/>
            <person name="Kyrpides N.C."/>
            <person name="Klenk H.P."/>
            <person name="Lapidus A."/>
        </authorList>
    </citation>
    <scope>NUCLEOTIDE SEQUENCE [LARGE SCALE GENOMIC DNA]</scope>
    <source>
        <strain evidence="8">ATCC 27377 / DSM 6068 / ICPB 4128</strain>
    </source>
</reference>
<dbReference type="AlphaFoldDB" id="D2R597"/>
<evidence type="ECO:0000256" key="2">
    <source>
        <dbReference type="ARBA" id="ARBA00022748"/>
    </source>
</evidence>
<dbReference type="PANTHER" id="PTHR42852">
    <property type="entry name" value="THIOL:DISULFIDE INTERCHANGE PROTEIN DSBE"/>
    <property type="match status" value="1"/>
</dbReference>
<evidence type="ECO:0000256" key="4">
    <source>
        <dbReference type="SAM" id="Coils"/>
    </source>
</evidence>
<dbReference type="Gene3D" id="1.10.238.10">
    <property type="entry name" value="EF-hand"/>
    <property type="match status" value="1"/>
</dbReference>
<evidence type="ECO:0000256" key="1">
    <source>
        <dbReference type="ARBA" id="ARBA00004196"/>
    </source>
</evidence>
<dbReference type="SUPFAM" id="SSF52833">
    <property type="entry name" value="Thioredoxin-like"/>
    <property type="match status" value="1"/>
</dbReference>
<evidence type="ECO:0000256" key="5">
    <source>
        <dbReference type="SAM" id="SignalP"/>
    </source>
</evidence>
<dbReference type="GO" id="GO:0017004">
    <property type="term" value="P:cytochrome complex assembly"/>
    <property type="evidence" value="ECO:0007669"/>
    <property type="project" value="UniProtKB-KW"/>
</dbReference>
<evidence type="ECO:0000256" key="3">
    <source>
        <dbReference type="ARBA" id="ARBA00023284"/>
    </source>
</evidence>
<feature type="coiled-coil region" evidence="4">
    <location>
        <begin position="33"/>
        <end position="78"/>
    </location>
</feature>
<feature type="signal peptide" evidence="5">
    <location>
        <begin position="1"/>
        <end position="20"/>
    </location>
</feature>
<dbReference type="EMBL" id="CP001848">
    <property type="protein sequence ID" value="ADB15356.1"/>
    <property type="molecule type" value="Genomic_DNA"/>
</dbReference>
<dbReference type="OrthoDB" id="286712at2"/>
<dbReference type="InterPro" id="IPR036249">
    <property type="entry name" value="Thioredoxin-like_sf"/>
</dbReference>
<dbReference type="PANTHER" id="PTHR42852:SF17">
    <property type="entry name" value="THIOREDOXIN-LIKE PROTEIN HI_1115"/>
    <property type="match status" value="1"/>
</dbReference>
<comment type="subcellular location">
    <subcellularLocation>
        <location evidence="1">Cell envelope</location>
    </subcellularLocation>
</comment>
<dbReference type="GO" id="GO:0016491">
    <property type="term" value="F:oxidoreductase activity"/>
    <property type="evidence" value="ECO:0007669"/>
    <property type="project" value="InterPro"/>
</dbReference>
<dbReference type="InterPro" id="IPR013766">
    <property type="entry name" value="Thioredoxin_domain"/>
</dbReference>
<evidence type="ECO:0000313" key="8">
    <source>
        <dbReference type="Proteomes" id="UP000001887"/>
    </source>
</evidence>
<dbReference type="Pfam" id="PF08534">
    <property type="entry name" value="Redoxin"/>
    <property type="match status" value="1"/>
</dbReference>